<feature type="signal peptide" evidence="1">
    <location>
        <begin position="1"/>
        <end position="29"/>
    </location>
</feature>
<sequence length="321" mass="33949">MNMSALTRRLCTVVLAGVLLGAGASSAFAQDVSKEELERFQAHLDKGGRLLEKKQYEDAIIELKRARRIIDHPKISLSIAGAYGKWGRCAKARKEYSALLGRKKVDEEILDKASAGIEGLDTCVDTGTLAVSCSPEHAQVSIDGGEAMACPVRTDLKVGSHKLEVSAGGFKATSETAEIEPDQTTKVSVSLSPITVKRQKDKTVEAPADVEPARPEWQTWASWGGIGLGGALLGAGLVNDAMSVGRADDIAAAQNAGNLTRARQLEADADAAYTRSVIFYSSGAVFLATGLTLQFVDFETDAGATTSVGFTATGISTRVDW</sequence>
<gene>
    <name evidence="3" type="ORF">FIV42_02340</name>
</gene>
<feature type="chain" id="PRO_5030106078" evidence="1">
    <location>
        <begin position="30"/>
        <end position="321"/>
    </location>
</feature>
<dbReference type="Proteomes" id="UP000315995">
    <property type="component" value="Chromosome"/>
</dbReference>
<evidence type="ECO:0000259" key="2">
    <source>
        <dbReference type="Pfam" id="PF08308"/>
    </source>
</evidence>
<dbReference type="InterPro" id="IPR011990">
    <property type="entry name" value="TPR-like_helical_dom_sf"/>
</dbReference>
<keyword evidence="1" id="KW-0732">Signal</keyword>
<dbReference type="SUPFAM" id="SSF48452">
    <property type="entry name" value="TPR-like"/>
    <property type="match status" value="1"/>
</dbReference>
<dbReference type="AlphaFoldDB" id="A0A4Y6PMS8"/>
<dbReference type="Pfam" id="PF08308">
    <property type="entry name" value="PEGA"/>
    <property type="match status" value="1"/>
</dbReference>
<dbReference type="EMBL" id="CP041186">
    <property type="protein sequence ID" value="QDG49618.1"/>
    <property type="molecule type" value="Genomic_DNA"/>
</dbReference>
<keyword evidence="4" id="KW-1185">Reference proteome</keyword>
<dbReference type="InterPro" id="IPR013229">
    <property type="entry name" value="PEGA"/>
</dbReference>
<evidence type="ECO:0000313" key="3">
    <source>
        <dbReference type="EMBL" id="QDG49618.1"/>
    </source>
</evidence>
<name>A0A4Y6PMS8_PERCE</name>
<dbReference type="Gene3D" id="1.25.40.10">
    <property type="entry name" value="Tetratricopeptide repeat domain"/>
    <property type="match status" value="1"/>
</dbReference>
<evidence type="ECO:0000256" key="1">
    <source>
        <dbReference type="SAM" id="SignalP"/>
    </source>
</evidence>
<reference evidence="3 4" key="1">
    <citation type="submission" date="2019-06" db="EMBL/GenBank/DDBJ databases">
        <title>Persicimonas caeni gen. nov., sp. nov., a predatory bacterium isolated from solar saltern.</title>
        <authorList>
            <person name="Wang S."/>
        </authorList>
    </citation>
    <scope>NUCLEOTIDE SEQUENCE [LARGE SCALE GENOMIC DNA]</scope>
    <source>
        <strain evidence="3 4">YN101</strain>
    </source>
</reference>
<accession>A0A4Y6PMS8</accession>
<accession>A0A5B8Y4Z0</accession>
<evidence type="ECO:0000313" key="4">
    <source>
        <dbReference type="Proteomes" id="UP000315995"/>
    </source>
</evidence>
<protein>
    <submittedName>
        <fullName evidence="3">PEGA domain-containing protein</fullName>
    </submittedName>
</protein>
<proteinExistence type="predicted"/>
<feature type="domain" description="PEGA" evidence="2">
    <location>
        <begin position="127"/>
        <end position="193"/>
    </location>
</feature>
<organism evidence="3 4">
    <name type="scientific">Persicimonas caeni</name>
    <dbReference type="NCBI Taxonomy" id="2292766"/>
    <lineage>
        <taxon>Bacteria</taxon>
        <taxon>Deltaproteobacteria</taxon>
        <taxon>Bradymonadales</taxon>
        <taxon>Bradymonadaceae</taxon>
        <taxon>Persicimonas</taxon>
    </lineage>
</organism>